<sequence>MPRHYIRKTNRGFTAELIKAAADEVIIENKSVRSTAKKYNLCHVSLSRYVAKFKTSMNNDEVSIPNVGYKGPKQVFSVDQEQILSQYIKNSADMYFGLTPRDIKQLAYQFAHKLGLKYPEVWGKNLMAGPDWFTKFLKRNSSLSLRQPEATSLSRAMNFNKANVNLFMDKFQQVLLKYKFEAQHIYNIDETGVTTVQTPSKVVATKGKKQIGAITSAERGVLVTMCIAVNGIGCAIPPMFVFPRVKFHQHFLRGGPAGCVGTANKSGWMQGPEFLTFMEHFVNHVRPSLEKKVLVLLDNHESHLYLPVIDFCKDNGIVLLSFPPHCSHKLQPLDRSVYGPFKKFVNREMDQWMTMHPGSRMTIYDIPQIVAGALPDAVSPRNIMGGFKVSGIWPFDRNIFREDEFAPSLVTDVDELETNQINQDTHPEKELFNSLEPELRISPNQIDVSSNVAIQVSNDNCSNSTILNQTLADNPIPSTSSNVISPESIRPYPKAVREQKLNKKGRQKGRSAVLTDTPEKNEIEKKFKAKAVKRNIFESKQKQKAKTIKPKKAKMSKENNYSSDEDETFCLVCMETFSSSKPNEQWIECSKCKFWTHVDCARECKSPFYRCDNCY</sequence>
<dbReference type="InterPro" id="IPR004875">
    <property type="entry name" value="DDE_SF_endonuclease_dom"/>
</dbReference>
<evidence type="ECO:0000256" key="4">
    <source>
        <dbReference type="ARBA" id="ARBA00023125"/>
    </source>
</evidence>
<evidence type="ECO:0000313" key="7">
    <source>
        <dbReference type="EMBL" id="CAH1722903.1"/>
    </source>
</evidence>
<feature type="region of interest" description="Disordered" evidence="5">
    <location>
        <begin position="541"/>
        <end position="560"/>
    </location>
</feature>
<evidence type="ECO:0000256" key="2">
    <source>
        <dbReference type="ARBA" id="ARBA00022771"/>
    </source>
</evidence>
<keyword evidence="8" id="KW-1185">Reference proteome</keyword>
<evidence type="ECO:0000313" key="8">
    <source>
        <dbReference type="Proteomes" id="UP001154329"/>
    </source>
</evidence>
<feature type="compositionally biased region" description="Basic residues" evidence="5">
    <location>
        <begin position="542"/>
        <end position="554"/>
    </location>
</feature>
<dbReference type="PROSITE" id="PS01359">
    <property type="entry name" value="ZF_PHD_1"/>
    <property type="match status" value="1"/>
</dbReference>
<keyword evidence="2" id="KW-0863">Zinc-finger</keyword>
<dbReference type="PROSITE" id="PS51253">
    <property type="entry name" value="HTH_CENPB"/>
    <property type="match status" value="1"/>
</dbReference>
<evidence type="ECO:0000256" key="5">
    <source>
        <dbReference type="SAM" id="MobiDB-lite"/>
    </source>
</evidence>
<dbReference type="GO" id="GO:0005634">
    <property type="term" value="C:nucleus"/>
    <property type="evidence" value="ECO:0007669"/>
    <property type="project" value="TreeGrafter"/>
</dbReference>
<evidence type="ECO:0000256" key="1">
    <source>
        <dbReference type="ARBA" id="ARBA00022723"/>
    </source>
</evidence>
<name>A0A9P0IXU0_APHGO</name>
<reference evidence="7" key="1">
    <citation type="submission" date="2022-02" db="EMBL/GenBank/DDBJ databases">
        <authorList>
            <person name="King R."/>
        </authorList>
    </citation>
    <scope>NUCLEOTIDE SEQUENCE</scope>
</reference>
<dbReference type="GO" id="GO:0008270">
    <property type="term" value="F:zinc ion binding"/>
    <property type="evidence" value="ECO:0007669"/>
    <property type="project" value="UniProtKB-KW"/>
</dbReference>
<dbReference type="OrthoDB" id="6606575at2759"/>
<evidence type="ECO:0000256" key="3">
    <source>
        <dbReference type="ARBA" id="ARBA00022833"/>
    </source>
</evidence>
<evidence type="ECO:0000259" key="6">
    <source>
        <dbReference type="PROSITE" id="PS51253"/>
    </source>
</evidence>
<reference evidence="7" key="2">
    <citation type="submission" date="2022-10" db="EMBL/GenBank/DDBJ databases">
        <authorList>
            <consortium name="ENA_rothamsted_submissions"/>
            <consortium name="culmorum"/>
            <person name="King R."/>
        </authorList>
    </citation>
    <scope>NUCLEOTIDE SEQUENCE</scope>
</reference>
<dbReference type="Proteomes" id="UP001154329">
    <property type="component" value="Chromosome 2"/>
</dbReference>
<accession>A0A9P0IXU0</accession>
<dbReference type="CDD" id="cd15517">
    <property type="entry name" value="PHD_TCF19_like"/>
    <property type="match status" value="1"/>
</dbReference>
<dbReference type="Pfam" id="PF03184">
    <property type="entry name" value="DDE_1"/>
    <property type="match status" value="1"/>
</dbReference>
<dbReference type="Gene3D" id="3.30.420.10">
    <property type="entry name" value="Ribonuclease H-like superfamily/Ribonuclease H"/>
    <property type="match status" value="1"/>
</dbReference>
<dbReference type="InterPro" id="IPR006600">
    <property type="entry name" value="HTH_CenpB_DNA-bd_dom"/>
</dbReference>
<protein>
    <recommendedName>
        <fullName evidence="6">HTH CENPB-type domain-containing protein</fullName>
    </recommendedName>
</protein>
<proteinExistence type="predicted"/>
<keyword evidence="1" id="KW-0479">Metal-binding</keyword>
<keyword evidence="4" id="KW-0238">DNA-binding</keyword>
<keyword evidence="3" id="KW-0862">Zinc</keyword>
<dbReference type="AlphaFoldDB" id="A0A9P0IXU0"/>
<dbReference type="GO" id="GO:0003677">
    <property type="term" value="F:DNA binding"/>
    <property type="evidence" value="ECO:0007669"/>
    <property type="project" value="UniProtKB-KW"/>
</dbReference>
<dbReference type="PANTHER" id="PTHR19303">
    <property type="entry name" value="TRANSPOSON"/>
    <property type="match status" value="1"/>
</dbReference>
<organism evidence="7 8">
    <name type="scientific">Aphis gossypii</name>
    <name type="common">Cotton aphid</name>
    <dbReference type="NCBI Taxonomy" id="80765"/>
    <lineage>
        <taxon>Eukaryota</taxon>
        <taxon>Metazoa</taxon>
        <taxon>Ecdysozoa</taxon>
        <taxon>Arthropoda</taxon>
        <taxon>Hexapoda</taxon>
        <taxon>Insecta</taxon>
        <taxon>Pterygota</taxon>
        <taxon>Neoptera</taxon>
        <taxon>Paraneoptera</taxon>
        <taxon>Hemiptera</taxon>
        <taxon>Sternorrhyncha</taxon>
        <taxon>Aphidomorpha</taxon>
        <taxon>Aphidoidea</taxon>
        <taxon>Aphididae</taxon>
        <taxon>Aphidini</taxon>
        <taxon>Aphis</taxon>
        <taxon>Aphis</taxon>
    </lineage>
</organism>
<dbReference type="EMBL" id="OU899035">
    <property type="protein sequence ID" value="CAH1722903.1"/>
    <property type="molecule type" value="Genomic_DNA"/>
</dbReference>
<dbReference type="InterPro" id="IPR036397">
    <property type="entry name" value="RNaseH_sf"/>
</dbReference>
<feature type="domain" description="HTH CENPB-type" evidence="6">
    <location>
        <begin position="68"/>
        <end position="146"/>
    </location>
</feature>
<dbReference type="InterPro" id="IPR050863">
    <property type="entry name" value="CenT-Element_Derived"/>
</dbReference>
<gene>
    <name evidence="7" type="ORF">APHIGO_LOCUS4958</name>
</gene>
<dbReference type="SUPFAM" id="SSF57903">
    <property type="entry name" value="FYVE/PHD zinc finger"/>
    <property type="match status" value="1"/>
</dbReference>
<dbReference type="PANTHER" id="PTHR19303:SF71">
    <property type="entry name" value="ZINC FINGER PHD-TYPE DOMAIN-CONTAINING PROTEIN"/>
    <property type="match status" value="1"/>
</dbReference>
<dbReference type="InterPro" id="IPR011011">
    <property type="entry name" value="Znf_FYVE_PHD"/>
</dbReference>
<dbReference type="InterPro" id="IPR019786">
    <property type="entry name" value="Zinc_finger_PHD-type_CS"/>
</dbReference>